<dbReference type="InterPro" id="IPR046348">
    <property type="entry name" value="SIS_dom_sf"/>
</dbReference>
<dbReference type="InterPro" id="IPR009057">
    <property type="entry name" value="Homeodomain-like_sf"/>
</dbReference>
<dbReference type="PROSITE" id="PS51071">
    <property type="entry name" value="HTH_RPIR"/>
    <property type="match status" value="1"/>
</dbReference>
<dbReference type="CDD" id="cd05013">
    <property type="entry name" value="SIS_RpiR"/>
    <property type="match status" value="1"/>
</dbReference>
<name>A0ABN6D3T1_9BURK</name>
<evidence type="ECO:0000256" key="5">
    <source>
        <dbReference type="SAM" id="Phobius"/>
    </source>
</evidence>
<keyword evidence="5" id="KW-0812">Transmembrane</keyword>
<evidence type="ECO:0000259" key="6">
    <source>
        <dbReference type="PROSITE" id="PS51071"/>
    </source>
</evidence>
<feature type="transmembrane region" description="Helical" evidence="5">
    <location>
        <begin position="194"/>
        <end position="212"/>
    </location>
</feature>
<dbReference type="InterPro" id="IPR000281">
    <property type="entry name" value="HTH_RpiR"/>
</dbReference>
<dbReference type="InterPro" id="IPR047640">
    <property type="entry name" value="RpiR-like"/>
</dbReference>
<dbReference type="Proteomes" id="UP000824366">
    <property type="component" value="Chromosome"/>
</dbReference>
<dbReference type="Pfam" id="PF01418">
    <property type="entry name" value="HTH_6"/>
    <property type="match status" value="1"/>
</dbReference>
<evidence type="ECO:0000256" key="1">
    <source>
        <dbReference type="ARBA" id="ARBA00023015"/>
    </source>
</evidence>
<dbReference type="EMBL" id="AP024238">
    <property type="protein sequence ID" value="BCO26636.1"/>
    <property type="molecule type" value="Genomic_DNA"/>
</dbReference>
<dbReference type="Gene3D" id="3.40.50.10490">
    <property type="entry name" value="Glucose-6-phosphate isomerase like protein, domain 1"/>
    <property type="match status" value="1"/>
</dbReference>
<dbReference type="PANTHER" id="PTHR30514">
    <property type="entry name" value="GLUCOKINASE"/>
    <property type="match status" value="1"/>
</dbReference>
<protein>
    <recommendedName>
        <fullName evidence="6">HTH rpiR-type domain-containing protein</fullName>
    </recommendedName>
</protein>
<reference evidence="7 8" key="1">
    <citation type="journal article" date="2021" name="Microbiol. Spectr.">
        <title>A Single Bacterium Capable of Oxidation and Reduction of Iron at Circumneutral pH.</title>
        <authorList>
            <person name="Kato S."/>
            <person name="Ohkuma M."/>
        </authorList>
    </citation>
    <scope>NUCLEOTIDE SEQUENCE [LARGE SCALE GENOMIC DNA]</scope>
    <source>
        <strain evidence="7 8">MIZ03</strain>
    </source>
</reference>
<proteinExistence type="predicted"/>
<feature type="transmembrane region" description="Helical" evidence="5">
    <location>
        <begin position="240"/>
        <end position="258"/>
    </location>
</feature>
<evidence type="ECO:0000256" key="2">
    <source>
        <dbReference type="ARBA" id="ARBA00023125"/>
    </source>
</evidence>
<keyword evidence="8" id="KW-1185">Reference proteome</keyword>
<dbReference type="SUPFAM" id="SSF46689">
    <property type="entry name" value="Homeodomain-like"/>
    <property type="match status" value="1"/>
</dbReference>
<keyword evidence="1" id="KW-0805">Transcription regulation</keyword>
<dbReference type="InterPro" id="IPR036388">
    <property type="entry name" value="WH-like_DNA-bd_sf"/>
</dbReference>
<feature type="domain" description="HTH rpiR-type" evidence="6">
    <location>
        <begin position="5"/>
        <end position="81"/>
    </location>
</feature>
<keyword evidence="2" id="KW-0238">DNA-binding</keyword>
<dbReference type="PANTHER" id="PTHR30514:SF18">
    <property type="entry name" value="RPIR-FAMILY TRANSCRIPTIONAL REGULATOR"/>
    <property type="match status" value="1"/>
</dbReference>
<dbReference type="SUPFAM" id="SSF53697">
    <property type="entry name" value="SIS domain"/>
    <property type="match status" value="1"/>
</dbReference>
<evidence type="ECO:0000256" key="3">
    <source>
        <dbReference type="ARBA" id="ARBA00023152"/>
    </source>
</evidence>
<dbReference type="Pfam" id="PF01380">
    <property type="entry name" value="SIS"/>
    <property type="match status" value="1"/>
</dbReference>
<keyword evidence="4" id="KW-0804">Transcription</keyword>
<dbReference type="Gene3D" id="1.10.10.10">
    <property type="entry name" value="Winged helix-like DNA-binding domain superfamily/Winged helix DNA-binding domain"/>
    <property type="match status" value="1"/>
</dbReference>
<evidence type="ECO:0000256" key="4">
    <source>
        <dbReference type="ARBA" id="ARBA00023163"/>
    </source>
</evidence>
<evidence type="ECO:0000313" key="7">
    <source>
        <dbReference type="EMBL" id="BCO26636.1"/>
    </source>
</evidence>
<keyword evidence="3" id="KW-0324">Glycolysis</keyword>
<sequence length="283" mass="30905">MTQTLTLHQRIQAQYQALSLVDRKLADVVLAHEKNLLAYSATELAALAGVSKASTARFFKRLGFTDFQAFRQHQRQGTPQPSPLSRVAQQGLRASPLQQHMAQDAQQLQALAESLSDASVQQAAKLLVSARRVWVVGYRNGYMAAFYAQALLSQLRAEVRLLNEGAGEDAERLAEIQSGDVLLAMDFRRRTRRLSQVVGIACEAGAALVLVSDARVSALSARAQALFICPPQDEAIFDSYVGAISLINYLATATLAHLPKKARARMAAIEQVHAQLDDLEPSL</sequence>
<dbReference type="InterPro" id="IPR001347">
    <property type="entry name" value="SIS_dom"/>
</dbReference>
<accession>A0ABN6D3T1</accession>
<keyword evidence="5" id="KW-0472">Membrane</keyword>
<gene>
    <name evidence="7" type="ORF">MIZ03_1519</name>
</gene>
<organism evidence="7 8">
    <name type="scientific">Rhodoferax lithotrophicus</name>
    <dbReference type="NCBI Taxonomy" id="2798804"/>
    <lineage>
        <taxon>Bacteria</taxon>
        <taxon>Pseudomonadati</taxon>
        <taxon>Pseudomonadota</taxon>
        <taxon>Betaproteobacteria</taxon>
        <taxon>Burkholderiales</taxon>
        <taxon>Comamonadaceae</taxon>
        <taxon>Rhodoferax</taxon>
    </lineage>
</organism>
<evidence type="ECO:0000313" key="8">
    <source>
        <dbReference type="Proteomes" id="UP000824366"/>
    </source>
</evidence>
<dbReference type="RefSeq" id="WP_223910411.1">
    <property type="nucleotide sequence ID" value="NZ_AP024238.1"/>
</dbReference>
<dbReference type="InterPro" id="IPR035472">
    <property type="entry name" value="RpiR-like_SIS"/>
</dbReference>
<keyword evidence="5" id="KW-1133">Transmembrane helix</keyword>